<protein>
    <submittedName>
        <fullName evidence="3">Uncharacterized protein</fullName>
    </submittedName>
</protein>
<evidence type="ECO:0000256" key="1">
    <source>
        <dbReference type="SAM" id="MobiDB-lite"/>
    </source>
</evidence>
<evidence type="ECO:0000313" key="4">
    <source>
        <dbReference type="Proteomes" id="UP000000305"/>
    </source>
</evidence>
<evidence type="ECO:0000256" key="2">
    <source>
        <dbReference type="SAM" id="Phobius"/>
    </source>
</evidence>
<feature type="compositionally biased region" description="Gly residues" evidence="1">
    <location>
        <begin position="291"/>
        <end position="302"/>
    </location>
</feature>
<dbReference type="Proteomes" id="UP000000305">
    <property type="component" value="Unassembled WGS sequence"/>
</dbReference>
<name>E9HX82_DAPPU</name>
<feature type="region of interest" description="Disordered" evidence="1">
    <location>
        <begin position="121"/>
        <end position="143"/>
    </location>
</feature>
<accession>E9HX82</accession>
<sequence length="409" mass="43945">MDPSITRRKISSGYGISYSPLSVSNAAGNNNTLKNYAYRNKKYVSSKVDEVDTAKCLKLVILTLTISLVEDAIFIEVDVTFPGKKAFPYLLKMVTSNLHTNEHQVAARIIMAKVTMAANNPPSRSLAQREGLAATHGQNASEERCEEMTTTIAPMVYTSSIAPPVAYGVTQAPYAAPAGPVYPSAPESVRLTPMMVMPDSLLVEEDIGESGLTKLLKKAMIALPLAIVLPIAIPLIFVIKYLISGGAYAGNIPFFGAATETPILQQTTPFFTTGMPTTTVPPYNGPQGFYTGPGSGGYGGGPQIPQNDQNWSQRKRREADASSSGLPSMSLAQVERLTKVVFAAMRSQECIQRLLCEVGSMSKSFSDTAHSVAVAVESFVPESIKASYDVFAKAENCEQYVCGSLKVKK</sequence>
<dbReference type="KEGG" id="dpx:DAPPUDRAFT_306944"/>
<dbReference type="InParanoid" id="E9HX82"/>
<evidence type="ECO:0000313" key="3">
    <source>
        <dbReference type="EMBL" id="EFX63644.1"/>
    </source>
</evidence>
<dbReference type="EMBL" id="GL733016">
    <property type="protein sequence ID" value="EFX63644.1"/>
    <property type="molecule type" value="Genomic_DNA"/>
</dbReference>
<organism evidence="3 4">
    <name type="scientific">Daphnia pulex</name>
    <name type="common">Water flea</name>
    <dbReference type="NCBI Taxonomy" id="6669"/>
    <lineage>
        <taxon>Eukaryota</taxon>
        <taxon>Metazoa</taxon>
        <taxon>Ecdysozoa</taxon>
        <taxon>Arthropoda</taxon>
        <taxon>Crustacea</taxon>
        <taxon>Branchiopoda</taxon>
        <taxon>Diplostraca</taxon>
        <taxon>Cladocera</taxon>
        <taxon>Anomopoda</taxon>
        <taxon>Daphniidae</taxon>
        <taxon>Daphnia</taxon>
    </lineage>
</organism>
<keyword evidence="2" id="KW-1133">Transmembrane helix</keyword>
<keyword evidence="2" id="KW-0472">Membrane</keyword>
<feature type="region of interest" description="Disordered" evidence="1">
    <location>
        <begin position="291"/>
        <end position="325"/>
    </location>
</feature>
<feature type="transmembrane region" description="Helical" evidence="2">
    <location>
        <begin position="221"/>
        <end position="243"/>
    </location>
</feature>
<dbReference type="HOGENOM" id="CLU_673125_0_0_1"/>
<gene>
    <name evidence="3" type="ORF">DAPPUDRAFT_306944</name>
</gene>
<keyword evidence="2" id="KW-0812">Transmembrane</keyword>
<reference evidence="3 4" key="1">
    <citation type="journal article" date="2011" name="Science">
        <title>The ecoresponsive genome of Daphnia pulex.</title>
        <authorList>
            <person name="Colbourne J.K."/>
            <person name="Pfrender M.E."/>
            <person name="Gilbert D."/>
            <person name="Thomas W.K."/>
            <person name="Tucker A."/>
            <person name="Oakley T.H."/>
            <person name="Tokishita S."/>
            <person name="Aerts A."/>
            <person name="Arnold G.J."/>
            <person name="Basu M.K."/>
            <person name="Bauer D.J."/>
            <person name="Caceres C.E."/>
            <person name="Carmel L."/>
            <person name="Casola C."/>
            <person name="Choi J.H."/>
            <person name="Detter J.C."/>
            <person name="Dong Q."/>
            <person name="Dusheyko S."/>
            <person name="Eads B.D."/>
            <person name="Frohlich T."/>
            <person name="Geiler-Samerotte K.A."/>
            <person name="Gerlach D."/>
            <person name="Hatcher P."/>
            <person name="Jogdeo S."/>
            <person name="Krijgsveld J."/>
            <person name="Kriventseva E.V."/>
            <person name="Kultz D."/>
            <person name="Laforsch C."/>
            <person name="Lindquist E."/>
            <person name="Lopez J."/>
            <person name="Manak J.R."/>
            <person name="Muller J."/>
            <person name="Pangilinan J."/>
            <person name="Patwardhan R.P."/>
            <person name="Pitluck S."/>
            <person name="Pritham E.J."/>
            <person name="Rechtsteiner A."/>
            <person name="Rho M."/>
            <person name="Rogozin I.B."/>
            <person name="Sakarya O."/>
            <person name="Salamov A."/>
            <person name="Schaack S."/>
            <person name="Shapiro H."/>
            <person name="Shiga Y."/>
            <person name="Skalitzky C."/>
            <person name="Smith Z."/>
            <person name="Souvorov A."/>
            <person name="Sung W."/>
            <person name="Tang Z."/>
            <person name="Tsuchiya D."/>
            <person name="Tu H."/>
            <person name="Vos H."/>
            <person name="Wang M."/>
            <person name="Wolf Y.I."/>
            <person name="Yamagata H."/>
            <person name="Yamada T."/>
            <person name="Ye Y."/>
            <person name="Shaw J.R."/>
            <person name="Andrews J."/>
            <person name="Crease T.J."/>
            <person name="Tang H."/>
            <person name="Lucas S.M."/>
            <person name="Robertson H.M."/>
            <person name="Bork P."/>
            <person name="Koonin E.V."/>
            <person name="Zdobnov E.M."/>
            <person name="Grigoriev I.V."/>
            <person name="Lynch M."/>
            <person name="Boore J.L."/>
        </authorList>
    </citation>
    <scope>NUCLEOTIDE SEQUENCE [LARGE SCALE GENOMIC DNA]</scope>
</reference>
<keyword evidence="4" id="KW-1185">Reference proteome</keyword>
<dbReference type="AlphaFoldDB" id="E9HX82"/>
<proteinExistence type="predicted"/>
<dbReference type="OrthoDB" id="6376270at2759"/>